<name>A0A1E3GSZ0_9GAMM</name>
<feature type="transmembrane region" description="Helical" evidence="1">
    <location>
        <begin position="113"/>
        <end position="135"/>
    </location>
</feature>
<protein>
    <submittedName>
        <fullName evidence="2">Uncharacterized protein</fullName>
    </submittedName>
</protein>
<feature type="transmembrane region" description="Helical" evidence="1">
    <location>
        <begin position="81"/>
        <end position="101"/>
    </location>
</feature>
<evidence type="ECO:0000313" key="2">
    <source>
        <dbReference type="EMBL" id="ODN67170.1"/>
    </source>
</evidence>
<evidence type="ECO:0000256" key="1">
    <source>
        <dbReference type="SAM" id="Phobius"/>
    </source>
</evidence>
<evidence type="ECO:0000313" key="3">
    <source>
        <dbReference type="Proteomes" id="UP000094379"/>
    </source>
</evidence>
<dbReference type="RefSeq" id="WP_069295591.1">
    <property type="nucleotide sequence ID" value="NZ_MCRI01000008.1"/>
</dbReference>
<dbReference type="Proteomes" id="UP000094379">
    <property type="component" value="Unassembled WGS sequence"/>
</dbReference>
<keyword evidence="1" id="KW-1133">Transmembrane helix</keyword>
<proteinExistence type="predicted"/>
<organism evidence="2 3">
    <name type="scientific">Methylophaga muralis</name>
    <dbReference type="NCBI Taxonomy" id="291169"/>
    <lineage>
        <taxon>Bacteria</taxon>
        <taxon>Pseudomonadati</taxon>
        <taxon>Pseudomonadota</taxon>
        <taxon>Gammaproteobacteria</taxon>
        <taxon>Thiotrichales</taxon>
        <taxon>Piscirickettsiaceae</taxon>
        <taxon>Methylophaga</taxon>
    </lineage>
</organism>
<sequence length="176" mass="19979">MPNSTNRVNLVLLRGATLWILMALLLAWILVGLYNEIAFLQWLIPGRPVRVLQAHLDFLIMSALILGFYATRVRLPWHVCWAMVIGAFTNSSLFLLHAIFPVTDPLSELYQEITFWSLAFTIYLYSSLLLTSYGFGKAAVLIFKSTFNEKDYVAKDQQSSCKRCGRALADELTPLN</sequence>
<dbReference type="PATRIC" id="fig|291169.3.peg.1077"/>
<gene>
    <name evidence="2" type="ORF">A9E74_01071</name>
</gene>
<keyword evidence="3" id="KW-1185">Reference proteome</keyword>
<keyword evidence="1" id="KW-0812">Transmembrane</keyword>
<feature type="transmembrane region" description="Helical" evidence="1">
    <location>
        <begin position="12"/>
        <end position="31"/>
    </location>
</feature>
<accession>A0A1E3GSZ0</accession>
<keyword evidence="1" id="KW-0472">Membrane</keyword>
<comment type="caution">
    <text evidence="2">The sequence shown here is derived from an EMBL/GenBank/DDBJ whole genome shotgun (WGS) entry which is preliminary data.</text>
</comment>
<reference evidence="2 3" key="1">
    <citation type="submission" date="2016-07" db="EMBL/GenBank/DDBJ databases">
        <title>Draft Genome Sequence of Methylophaga muralis Bur 1.</title>
        <authorList>
            <person name="Vasilenko O.V."/>
            <person name="Doronina N.V."/>
            <person name="Shmareva M.N."/>
            <person name="Tarlachkov S.V."/>
            <person name="Mustakhimov I."/>
            <person name="Trotsenko Y.A."/>
        </authorList>
    </citation>
    <scope>NUCLEOTIDE SEQUENCE [LARGE SCALE GENOMIC DNA]</scope>
    <source>
        <strain evidence="2 3">Bur 1</strain>
    </source>
</reference>
<dbReference type="AlphaFoldDB" id="A0A1E3GSZ0"/>
<feature type="transmembrane region" description="Helical" evidence="1">
    <location>
        <begin position="51"/>
        <end position="69"/>
    </location>
</feature>
<dbReference type="EMBL" id="MCRI01000008">
    <property type="protein sequence ID" value="ODN67170.1"/>
    <property type="molecule type" value="Genomic_DNA"/>
</dbReference>